<dbReference type="HOGENOM" id="CLU_2108462_0_0_1"/>
<gene>
    <name evidence="2" type="ORF">MGYG_04074</name>
</gene>
<reference evidence="3" key="1">
    <citation type="journal article" date="2012" name="MBio">
        <title>Comparative genome analysis of Trichophyton rubrum and related dermatophytes reveals candidate genes involved in infection.</title>
        <authorList>
            <person name="Martinez D.A."/>
            <person name="Oliver B.G."/>
            <person name="Graeser Y."/>
            <person name="Goldberg J.M."/>
            <person name="Li W."/>
            <person name="Martinez-Rossi N.M."/>
            <person name="Monod M."/>
            <person name="Shelest E."/>
            <person name="Barton R.C."/>
            <person name="Birch E."/>
            <person name="Brakhage A.A."/>
            <person name="Chen Z."/>
            <person name="Gurr S.J."/>
            <person name="Heiman D."/>
            <person name="Heitman J."/>
            <person name="Kosti I."/>
            <person name="Rossi A."/>
            <person name="Saif S."/>
            <person name="Samalova M."/>
            <person name="Saunders C.W."/>
            <person name="Shea T."/>
            <person name="Summerbell R.C."/>
            <person name="Xu J."/>
            <person name="Young S."/>
            <person name="Zeng Q."/>
            <person name="Birren B.W."/>
            <person name="Cuomo C.A."/>
            <person name="White T.C."/>
        </authorList>
    </citation>
    <scope>NUCLEOTIDE SEQUENCE [LARGE SCALE GENOMIC DNA]</scope>
    <source>
        <strain evidence="3">ATCC MYA-4604 / CBS 118893</strain>
    </source>
</reference>
<keyword evidence="3" id="KW-1185">Reference proteome</keyword>
<evidence type="ECO:0000313" key="3">
    <source>
        <dbReference type="Proteomes" id="UP000002669"/>
    </source>
</evidence>
<dbReference type="GeneID" id="10029187"/>
<dbReference type="RefSeq" id="XP_003173901.1">
    <property type="nucleotide sequence ID" value="XM_003173853.1"/>
</dbReference>
<name>E4UUV4_ARTGP</name>
<protein>
    <submittedName>
        <fullName evidence="2">Uncharacterized protein</fullName>
    </submittedName>
</protein>
<evidence type="ECO:0000256" key="1">
    <source>
        <dbReference type="SAM" id="MobiDB-lite"/>
    </source>
</evidence>
<accession>E4UUV4</accession>
<dbReference type="VEuPathDB" id="FungiDB:MGYG_04074"/>
<feature type="region of interest" description="Disordered" evidence="1">
    <location>
        <begin position="50"/>
        <end position="76"/>
    </location>
</feature>
<sequence>MQSPWHVNNSFLFNEKFSFEIHHSNLDSNLISVFLLFLRHSILTAGKNWTSTHKNDEGLAQHEGKKQNQNQNRRINAKKCTIHPVVLKAFQFPVTRWLESKQRSTKRKLVNVGID</sequence>
<dbReference type="EMBL" id="DS989824">
    <property type="protein sequence ID" value="EFR01071.1"/>
    <property type="molecule type" value="Genomic_DNA"/>
</dbReference>
<evidence type="ECO:0000313" key="2">
    <source>
        <dbReference type="EMBL" id="EFR01071.1"/>
    </source>
</evidence>
<organism evidence="3">
    <name type="scientific">Arthroderma gypseum (strain ATCC MYA-4604 / CBS 118893)</name>
    <name type="common">Microsporum gypseum</name>
    <dbReference type="NCBI Taxonomy" id="535722"/>
    <lineage>
        <taxon>Eukaryota</taxon>
        <taxon>Fungi</taxon>
        <taxon>Dikarya</taxon>
        <taxon>Ascomycota</taxon>
        <taxon>Pezizomycotina</taxon>
        <taxon>Eurotiomycetes</taxon>
        <taxon>Eurotiomycetidae</taxon>
        <taxon>Onygenales</taxon>
        <taxon>Arthrodermataceae</taxon>
        <taxon>Nannizzia</taxon>
    </lineage>
</organism>
<dbReference type="AlphaFoldDB" id="E4UUV4"/>
<dbReference type="Proteomes" id="UP000002669">
    <property type="component" value="Unassembled WGS sequence"/>
</dbReference>
<feature type="compositionally biased region" description="Basic and acidic residues" evidence="1">
    <location>
        <begin position="53"/>
        <end position="66"/>
    </location>
</feature>
<dbReference type="InParanoid" id="E4UUV4"/>
<proteinExistence type="predicted"/>